<accession>A0A9D4MCF8</accession>
<name>A0A9D4MCF8_DREPO</name>
<gene>
    <name evidence="2" type="ORF">DPMN_036386</name>
</gene>
<reference evidence="2" key="2">
    <citation type="submission" date="2020-11" db="EMBL/GenBank/DDBJ databases">
        <authorList>
            <person name="McCartney M.A."/>
            <person name="Auch B."/>
            <person name="Kono T."/>
            <person name="Mallez S."/>
            <person name="Becker A."/>
            <person name="Gohl D.M."/>
            <person name="Silverstein K.A.T."/>
            <person name="Koren S."/>
            <person name="Bechman K.B."/>
            <person name="Herman A."/>
            <person name="Abrahante J.E."/>
            <person name="Garbe J."/>
        </authorList>
    </citation>
    <scope>NUCLEOTIDE SEQUENCE</scope>
    <source>
        <strain evidence="2">Duluth1</strain>
        <tissue evidence="2">Whole animal</tissue>
    </source>
</reference>
<organism evidence="2 3">
    <name type="scientific">Dreissena polymorpha</name>
    <name type="common">Zebra mussel</name>
    <name type="synonym">Mytilus polymorpha</name>
    <dbReference type="NCBI Taxonomy" id="45954"/>
    <lineage>
        <taxon>Eukaryota</taxon>
        <taxon>Metazoa</taxon>
        <taxon>Spiralia</taxon>
        <taxon>Lophotrochozoa</taxon>
        <taxon>Mollusca</taxon>
        <taxon>Bivalvia</taxon>
        <taxon>Autobranchia</taxon>
        <taxon>Heteroconchia</taxon>
        <taxon>Euheterodonta</taxon>
        <taxon>Imparidentia</taxon>
        <taxon>Neoheterodontei</taxon>
        <taxon>Myida</taxon>
        <taxon>Dreissenoidea</taxon>
        <taxon>Dreissenidae</taxon>
        <taxon>Dreissena</taxon>
    </lineage>
</organism>
<evidence type="ECO:0000313" key="2">
    <source>
        <dbReference type="EMBL" id="KAH3873159.1"/>
    </source>
</evidence>
<feature type="compositionally biased region" description="Basic and acidic residues" evidence="1">
    <location>
        <begin position="51"/>
        <end position="68"/>
    </location>
</feature>
<dbReference type="EMBL" id="JAIWYP010000002">
    <property type="protein sequence ID" value="KAH3873159.1"/>
    <property type="molecule type" value="Genomic_DNA"/>
</dbReference>
<evidence type="ECO:0000256" key="1">
    <source>
        <dbReference type="SAM" id="MobiDB-lite"/>
    </source>
</evidence>
<protein>
    <submittedName>
        <fullName evidence="2">Uncharacterized protein</fullName>
    </submittedName>
</protein>
<reference evidence="2" key="1">
    <citation type="journal article" date="2019" name="bioRxiv">
        <title>The Genome of the Zebra Mussel, Dreissena polymorpha: A Resource for Invasive Species Research.</title>
        <authorList>
            <person name="McCartney M.A."/>
            <person name="Auch B."/>
            <person name="Kono T."/>
            <person name="Mallez S."/>
            <person name="Zhang Y."/>
            <person name="Obille A."/>
            <person name="Becker A."/>
            <person name="Abrahante J.E."/>
            <person name="Garbe J."/>
            <person name="Badalamenti J.P."/>
            <person name="Herman A."/>
            <person name="Mangelson H."/>
            <person name="Liachko I."/>
            <person name="Sullivan S."/>
            <person name="Sone E.D."/>
            <person name="Koren S."/>
            <person name="Silverstein K.A.T."/>
            <person name="Beckman K.B."/>
            <person name="Gohl D.M."/>
        </authorList>
    </citation>
    <scope>NUCLEOTIDE SEQUENCE</scope>
    <source>
        <strain evidence="2">Duluth1</strain>
        <tissue evidence="2">Whole animal</tissue>
    </source>
</reference>
<proteinExistence type="predicted"/>
<feature type="region of interest" description="Disordered" evidence="1">
    <location>
        <begin position="40"/>
        <end position="68"/>
    </location>
</feature>
<evidence type="ECO:0000313" key="3">
    <source>
        <dbReference type="Proteomes" id="UP000828390"/>
    </source>
</evidence>
<sequence length="113" mass="13069">MGYMPYATSVAPDQPVRSGSLVSRYAVRCKVMHDFVVSLADRNQRHKKKGRDSSRQSGEKTKPTSRRFDEEFVKHNIEYIGHLNNMPNTTKKNVSLITGFAVRYLYNTRLERC</sequence>
<dbReference type="Proteomes" id="UP000828390">
    <property type="component" value="Unassembled WGS sequence"/>
</dbReference>
<keyword evidence="3" id="KW-1185">Reference proteome</keyword>
<dbReference type="AlphaFoldDB" id="A0A9D4MCF8"/>
<comment type="caution">
    <text evidence="2">The sequence shown here is derived from an EMBL/GenBank/DDBJ whole genome shotgun (WGS) entry which is preliminary data.</text>
</comment>